<feature type="chain" id="PRO_5046682417" evidence="6">
    <location>
        <begin position="24"/>
        <end position="514"/>
    </location>
</feature>
<evidence type="ECO:0000313" key="7">
    <source>
        <dbReference type="EMBL" id="UQZ81726.1"/>
    </source>
</evidence>
<reference evidence="7" key="2">
    <citation type="journal article" date="2021" name="J Anim Sci Technol">
        <title>Complete genome sequence of Paenibacillus konkukensis sp. nov. SK3146 as a potential probiotic strain.</title>
        <authorList>
            <person name="Jung H.I."/>
            <person name="Park S."/>
            <person name="Niu K.M."/>
            <person name="Lee S.W."/>
            <person name="Kothari D."/>
            <person name="Yi K.J."/>
            <person name="Kim S.K."/>
        </authorList>
    </citation>
    <scope>NUCLEOTIDE SEQUENCE</scope>
    <source>
        <strain evidence="7">SK3146</strain>
    </source>
</reference>
<keyword evidence="4" id="KW-0564">Palmitate</keyword>
<evidence type="ECO:0000256" key="6">
    <source>
        <dbReference type="SAM" id="SignalP"/>
    </source>
</evidence>
<evidence type="ECO:0000256" key="1">
    <source>
        <dbReference type="ARBA" id="ARBA00022475"/>
    </source>
</evidence>
<evidence type="ECO:0000256" key="2">
    <source>
        <dbReference type="ARBA" id="ARBA00022729"/>
    </source>
</evidence>
<evidence type="ECO:0000256" key="5">
    <source>
        <dbReference type="ARBA" id="ARBA00023288"/>
    </source>
</evidence>
<dbReference type="InterPro" id="IPR006059">
    <property type="entry name" value="SBP"/>
</dbReference>
<dbReference type="Gene3D" id="3.40.190.10">
    <property type="entry name" value="Periplasmic binding protein-like II"/>
    <property type="match status" value="2"/>
</dbReference>
<feature type="signal peptide" evidence="6">
    <location>
        <begin position="1"/>
        <end position="23"/>
    </location>
</feature>
<name>A0ABY4RH03_9BACL</name>
<dbReference type="Proteomes" id="UP001057134">
    <property type="component" value="Chromosome"/>
</dbReference>
<dbReference type="CDD" id="cd13580">
    <property type="entry name" value="PBP2_AlgQ_like_1"/>
    <property type="match status" value="1"/>
</dbReference>
<keyword evidence="8" id="KW-1185">Reference proteome</keyword>
<evidence type="ECO:0000256" key="3">
    <source>
        <dbReference type="ARBA" id="ARBA00023136"/>
    </source>
</evidence>
<accession>A0ABY4RH03</accession>
<evidence type="ECO:0000256" key="4">
    <source>
        <dbReference type="ARBA" id="ARBA00023139"/>
    </source>
</evidence>
<keyword evidence="3" id="KW-0472">Membrane</keyword>
<dbReference type="PROSITE" id="PS51257">
    <property type="entry name" value="PROKAR_LIPOPROTEIN"/>
    <property type="match status" value="1"/>
</dbReference>
<evidence type="ECO:0000313" key="8">
    <source>
        <dbReference type="Proteomes" id="UP001057134"/>
    </source>
</evidence>
<dbReference type="EMBL" id="CP027059">
    <property type="protein sequence ID" value="UQZ81726.1"/>
    <property type="molecule type" value="Genomic_DNA"/>
</dbReference>
<keyword evidence="2 6" id="KW-0732">Signal</keyword>
<reference evidence="7" key="1">
    <citation type="submission" date="2018-02" db="EMBL/GenBank/DDBJ databases">
        <authorList>
            <person name="Kim S.-K."/>
            <person name="Jung H.-I."/>
            <person name="Lee S.-W."/>
        </authorList>
    </citation>
    <scope>NUCLEOTIDE SEQUENCE</scope>
    <source>
        <strain evidence="7">SK3146</strain>
    </source>
</reference>
<gene>
    <name evidence="7" type="primary">lipO_16</name>
    <name evidence="7" type="ORF">SK3146_00882</name>
</gene>
<keyword evidence="1" id="KW-1003">Cell membrane</keyword>
<dbReference type="PANTHER" id="PTHR43649">
    <property type="entry name" value="ARABINOSE-BINDING PROTEIN-RELATED"/>
    <property type="match status" value="1"/>
</dbReference>
<keyword evidence="5 7" id="KW-0449">Lipoprotein</keyword>
<dbReference type="InterPro" id="IPR050490">
    <property type="entry name" value="Bact_solute-bd_prot1"/>
</dbReference>
<protein>
    <submittedName>
        <fullName evidence="7">Lipoprotein LipO</fullName>
    </submittedName>
</protein>
<dbReference type="PANTHER" id="PTHR43649:SF33">
    <property type="entry name" value="POLYGALACTURONAN_RHAMNOGALACTURONAN-BINDING PROTEIN YTCQ"/>
    <property type="match status" value="1"/>
</dbReference>
<dbReference type="SUPFAM" id="SSF53850">
    <property type="entry name" value="Periplasmic binding protein-like II"/>
    <property type="match status" value="1"/>
</dbReference>
<dbReference type="Pfam" id="PF01547">
    <property type="entry name" value="SBP_bac_1"/>
    <property type="match status" value="1"/>
</dbReference>
<organism evidence="7 8">
    <name type="scientific">Paenibacillus konkukensis</name>
    <dbReference type="NCBI Taxonomy" id="2020716"/>
    <lineage>
        <taxon>Bacteria</taxon>
        <taxon>Bacillati</taxon>
        <taxon>Bacillota</taxon>
        <taxon>Bacilli</taxon>
        <taxon>Bacillales</taxon>
        <taxon>Paenibacillaceae</taxon>
        <taxon>Paenibacillus</taxon>
    </lineage>
</organism>
<sequence>MKKRTLKATICLLAAFGTLIGCSKQEPGTGGNADAPAKPPTVKIGLGTRGLPYVEGSSNINEDKYVKKLRELSKTDVRLELIPHAEFNQKLTLLLAGGDLPDILQINGINTPEVAPAVKNGAFYELNDLLQKYAPNLLKKIPQEAWDSTLVSEKGKIYAIPGENYVRNSVVYVRKDWLETLNLQVPKTVDDYVAMLKAFKEKDPNGNGKPDEIPFSGRQNFAFSDVFFGAYDVIPDGWKFENNQLVPNLIRPQMKTALELHRSLYKEQLMDNEIFVQQGKDWDAKIKGAARVGMWVHDPSYPDKWQSEVRQTEPSSSLINIPAPVGPDGKGGTGLSSSVGNVWAIPKSNKNPEAAIKFLDWFYSDEAQKFLDYGLENEDYTVENSKIQYKYATTVDAINKENMHLMFLRLVGPSYLANEEFMKGRKDSDLILNALSVAKNEGRVNDGVGMPITPTMLSKPELGKNGLWMEMAAKIITGKEPIDSFDKFVEDWKKRGGDQIIKEATEWYNSKNKK</sequence>
<dbReference type="RefSeq" id="WP_249863937.1">
    <property type="nucleotide sequence ID" value="NZ_CP027059.1"/>
</dbReference>
<proteinExistence type="predicted"/>